<protein>
    <submittedName>
        <fullName evidence="1">Tail protein X</fullName>
    </submittedName>
</protein>
<reference evidence="1" key="1">
    <citation type="journal article" date="2014" name="Int. J. Syst. Evol. Microbiol.">
        <title>Complete genome sequence of Corynebacterium casei LMG S-19264T (=DSM 44701T), isolated from a smear-ripened cheese.</title>
        <authorList>
            <consortium name="US DOE Joint Genome Institute (JGI-PGF)"/>
            <person name="Walter F."/>
            <person name="Albersmeier A."/>
            <person name="Kalinowski J."/>
            <person name="Ruckert C."/>
        </authorList>
    </citation>
    <scope>NUCLEOTIDE SEQUENCE</scope>
    <source>
        <strain evidence="1">CGMCC 1.15493</strain>
    </source>
</reference>
<dbReference type="AlphaFoldDB" id="A0A917DHX2"/>
<dbReference type="Proteomes" id="UP000613160">
    <property type="component" value="Unassembled WGS sequence"/>
</dbReference>
<evidence type="ECO:0000313" key="2">
    <source>
        <dbReference type="Proteomes" id="UP000613160"/>
    </source>
</evidence>
<dbReference type="InterPro" id="IPR008861">
    <property type="entry name" value="GpX-like"/>
</dbReference>
<sequence>MADTYIASDGDMIDAICWKHYAKGQQALAVERVYEANRGLADLGPILAAGTVVILPDLPDLPAPAAIPIVRIWG</sequence>
<accession>A0A917DHX2</accession>
<proteinExistence type="predicted"/>
<comment type="caution">
    <text evidence="1">The sequence shown here is derived from an EMBL/GenBank/DDBJ whole genome shotgun (WGS) entry which is preliminary data.</text>
</comment>
<name>A0A917DHX2_9HYPH</name>
<evidence type="ECO:0000313" key="1">
    <source>
        <dbReference type="EMBL" id="GGD41837.1"/>
    </source>
</evidence>
<dbReference type="EMBL" id="BMJJ01000018">
    <property type="protein sequence ID" value="GGD41837.1"/>
    <property type="molecule type" value="Genomic_DNA"/>
</dbReference>
<dbReference type="Pfam" id="PF05489">
    <property type="entry name" value="Phage_tail_X"/>
    <property type="match status" value="1"/>
</dbReference>
<keyword evidence="2" id="KW-1185">Reference proteome</keyword>
<organism evidence="1 2">
    <name type="scientific">Aureimonas glaciei</name>
    <dbReference type="NCBI Taxonomy" id="1776957"/>
    <lineage>
        <taxon>Bacteria</taxon>
        <taxon>Pseudomonadati</taxon>
        <taxon>Pseudomonadota</taxon>
        <taxon>Alphaproteobacteria</taxon>
        <taxon>Hyphomicrobiales</taxon>
        <taxon>Aurantimonadaceae</taxon>
        <taxon>Aureimonas</taxon>
    </lineage>
</organism>
<reference evidence="1" key="2">
    <citation type="submission" date="2020-09" db="EMBL/GenBank/DDBJ databases">
        <authorList>
            <person name="Sun Q."/>
            <person name="Zhou Y."/>
        </authorList>
    </citation>
    <scope>NUCLEOTIDE SEQUENCE</scope>
    <source>
        <strain evidence="1">CGMCC 1.15493</strain>
    </source>
</reference>
<gene>
    <name evidence="1" type="primary">gpX</name>
    <name evidence="1" type="ORF">GCM10011335_50670</name>
</gene>
<dbReference type="RefSeq" id="WP_188855221.1">
    <property type="nucleotide sequence ID" value="NZ_BMJJ01000018.1"/>
</dbReference>